<protein>
    <submittedName>
        <fullName evidence="3">Uncharacterized protein LOC116299143</fullName>
    </submittedName>
</protein>
<dbReference type="GeneID" id="116299143"/>
<evidence type="ECO:0000313" key="2">
    <source>
        <dbReference type="Proteomes" id="UP000515163"/>
    </source>
</evidence>
<dbReference type="InterPro" id="IPR036691">
    <property type="entry name" value="Endo/exonu/phosph_ase_sf"/>
</dbReference>
<keyword evidence="2" id="KW-1185">Reference proteome</keyword>
<dbReference type="InParanoid" id="A0A6P8IDN5"/>
<keyword evidence="1" id="KW-0812">Transmembrane</keyword>
<dbReference type="AlphaFoldDB" id="A0A6P8IDN5"/>
<feature type="transmembrane region" description="Helical" evidence="1">
    <location>
        <begin position="6"/>
        <end position="23"/>
    </location>
</feature>
<dbReference type="KEGG" id="aten:116299143"/>
<accession>A0A6P8IDN5</accession>
<proteinExistence type="predicted"/>
<dbReference type="PANTHER" id="PTHR47510">
    <property type="entry name" value="REVERSE TRANSCRIPTASE DOMAIN-CONTAINING PROTEIN"/>
    <property type="match status" value="1"/>
</dbReference>
<dbReference type="OrthoDB" id="5989916at2759"/>
<reference evidence="3" key="1">
    <citation type="submission" date="2025-08" db="UniProtKB">
        <authorList>
            <consortium name="RefSeq"/>
        </authorList>
    </citation>
    <scope>IDENTIFICATION</scope>
    <source>
        <tissue evidence="3">Tentacle</tissue>
    </source>
</reference>
<dbReference type="Proteomes" id="UP000515163">
    <property type="component" value="Unplaced"/>
</dbReference>
<evidence type="ECO:0000256" key="1">
    <source>
        <dbReference type="SAM" id="Phobius"/>
    </source>
</evidence>
<dbReference type="SUPFAM" id="SSF56219">
    <property type="entry name" value="DNase I-like"/>
    <property type="match status" value="1"/>
</dbReference>
<dbReference type="Gene3D" id="3.60.10.10">
    <property type="entry name" value="Endonuclease/exonuclease/phosphatase"/>
    <property type="match status" value="1"/>
</dbReference>
<dbReference type="PANTHER" id="PTHR47510:SF3">
    <property type="entry name" value="ENDO_EXONUCLEASE_PHOSPHATASE DOMAIN-CONTAINING PROTEIN"/>
    <property type="match status" value="1"/>
</dbReference>
<sequence>MARRAVLLSSRFYLIFLMLFVILNSQKPTRKLNNHAIITYVSNGLDVKQFPSRNSRLSRSCSNKQQMPPSLKFKAGVFISKAGFLALSLVVLAGDVSVNPGPDALNVSFLSDTNSTGTDYESDLDSTSVEFPSDDEFCDPYPFFDLGLGNKGVRFGTWNVNRLTSSKFEQIKLFLLGRDNRSQVDVLALNETFLNSNVPDAMFSVPGFSTYRRDRIGKTGGGVMMFVNNSLNHRRRTDLEDCNLEVIWVEICPFKSKRPLLFAAVYRPPSYSQDMDHKLDKNIESAY</sequence>
<evidence type="ECO:0000313" key="3">
    <source>
        <dbReference type="RefSeq" id="XP_031563635.1"/>
    </source>
</evidence>
<dbReference type="RefSeq" id="XP_031563635.1">
    <property type="nucleotide sequence ID" value="XM_031707775.1"/>
</dbReference>
<organism evidence="2 3">
    <name type="scientific">Actinia tenebrosa</name>
    <name type="common">Australian red waratah sea anemone</name>
    <dbReference type="NCBI Taxonomy" id="6105"/>
    <lineage>
        <taxon>Eukaryota</taxon>
        <taxon>Metazoa</taxon>
        <taxon>Cnidaria</taxon>
        <taxon>Anthozoa</taxon>
        <taxon>Hexacorallia</taxon>
        <taxon>Actiniaria</taxon>
        <taxon>Actiniidae</taxon>
        <taxon>Actinia</taxon>
    </lineage>
</organism>
<keyword evidence="1" id="KW-1133">Transmembrane helix</keyword>
<name>A0A6P8IDN5_ACTTE</name>
<keyword evidence="1" id="KW-0472">Membrane</keyword>
<gene>
    <name evidence="3" type="primary">LOC116299143</name>
</gene>